<dbReference type="AlphaFoldDB" id="A0A9P6ZK81"/>
<protein>
    <submittedName>
        <fullName evidence="2">Uncharacterized protein</fullName>
    </submittedName>
</protein>
<dbReference type="OrthoDB" id="3267861at2759"/>
<comment type="caution">
    <text evidence="2">The sequence shown here is derived from an EMBL/GenBank/DDBJ whole genome shotgun (WGS) entry which is preliminary data.</text>
</comment>
<keyword evidence="1" id="KW-0812">Transmembrane</keyword>
<evidence type="ECO:0000313" key="3">
    <source>
        <dbReference type="Proteomes" id="UP000714275"/>
    </source>
</evidence>
<keyword evidence="3" id="KW-1185">Reference proteome</keyword>
<feature type="transmembrane region" description="Helical" evidence="1">
    <location>
        <begin position="231"/>
        <end position="249"/>
    </location>
</feature>
<name>A0A9P6ZK81_9AGAM</name>
<evidence type="ECO:0000256" key="1">
    <source>
        <dbReference type="SAM" id="Phobius"/>
    </source>
</evidence>
<organism evidence="2 3">
    <name type="scientific">Suillus placidus</name>
    <dbReference type="NCBI Taxonomy" id="48579"/>
    <lineage>
        <taxon>Eukaryota</taxon>
        <taxon>Fungi</taxon>
        <taxon>Dikarya</taxon>
        <taxon>Basidiomycota</taxon>
        <taxon>Agaricomycotina</taxon>
        <taxon>Agaricomycetes</taxon>
        <taxon>Agaricomycetidae</taxon>
        <taxon>Boletales</taxon>
        <taxon>Suillineae</taxon>
        <taxon>Suillaceae</taxon>
        <taxon>Suillus</taxon>
    </lineage>
</organism>
<sequence length="300" mass="34244">MHDAKLYVLGESVDSDKRNGNLLTKSVNAMMGRQETSHQQVMSYLVGGGDFYTSHTFQTIKWYDFMHAADRFDAECASSEVCEESSNDEVDELLEEEQVTLNVLPDTVEFSSDISDYSLRPVDKKFTDLCLWEFVESTVKIRGTVPADRGSEEVVDEDSIDCPDSGRKHGRRALPRAKFLPQHSQVDTHILRLRKKEVVPVLLGDAMPRLDRSEEEYEKYSRANQRKSFKLFSLMLYMMLGATGDLVLLEMKMTRYSKKHEDNKWHSHAQYEMIAISLLDIADLPEEDTQGATQIDGLAI</sequence>
<evidence type="ECO:0000313" key="2">
    <source>
        <dbReference type="EMBL" id="KAG1769898.1"/>
    </source>
</evidence>
<gene>
    <name evidence="2" type="ORF">EV702DRAFT_1202679</name>
</gene>
<dbReference type="EMBL" id="JABBWD010000069">
    <property type="protein sequence ID" value="KAG1769898.1"/>
    <property type="molecule type" value="Genomic_DNA"/>
</dbReference>
<dbReference type="Proteomes" id="UP000714275">
    <property type="component" value="Unassembled WGS sequence"/>
</dbReference>
<reference evidence="2" key="1">
    <citation type="journal article" date="2020" name="New Phytol.">
        <title>Comparative genomics reveals dynamic genome evolution in host specialist ectomycorrhizal fungi.</title>
        <authorList>
            <person name="Lofgren L.A."/>
            <person name="Nguyen N.H."/>
            <person name="Vilgalys R."/>
            <person name="Ruytinx J."/>
            <person name="Liao H.L."/>
            <person name="Branco S."/>
            <person name="Kuo A."/>
            <person name="LaButti K."/>
            <person name="Lipzen A."/>
            <person name="Andreopoulos W."/>
            <person name="Pangilinan J."/>
            <person name="Riley R."/>
            <person name="Hundley H."/>
            <person name="Na H."/>
            <person name="Barry K."/>
            <person name="Grigoriev I.V."/>
            <person name="Stajich J.E."/>
            <person name="Kennedy P.G."/>
        </authorList>
    </citation>
    <scope>NUCLEOTIDE SEQUENCE</scope>
    <source>
        <strain evidence="2">DOB743</strain>
    </source>
</reference>
<keyword evidence="1" id="KW-0472">Membrane</keyword>
<accession>A0A9P6ZK81</accession>
<keyword evidence="1" id="KW-1133">Transmembrane helix</keyword>
<proteinExistence type="predicted"/>